<dbReference type="AlphaFoldDB" id="A0A0D9ZHH4"/>
<organism evidence="2">
    <name type="scientific">Oryza glumipatula</name>
    <dbReference type="NCBI Taxonomy" id="40148"/>
    <lineage>
        <taxon>Eukaryota</taxon>
        <taxon>Viridiplantae</taxon>
        <taxon>Streptophyta</taxon>
        <taxon>Embryophyta</taxon>
        <taxon>Tracheophyta</taxon>
        <taxon>Spermatophyta</taxon>
        <taxon>Magnoliopsida</taxon>
        <taxon>Liliopsida</taxon>
        <taxon>Poales</taxon>
        <taxon>Poaceae</taxon>
        <taxon>BOP clade</taxon>
        <taxon>Oryzoideae</taxon>
        <taxon>Oryzeae</taxon>
        <taxon>Oryzinae</taxon>
        <taxon>Oryza</taxon>
    </lineage>
</organism>
<sequence length="598" mass="67590">MELNSCIFEFDEITGNALKSLAIDGCSRRGLQVPDDALCVTAPKLTSLRIKLSIHDFSVFLVDRMGFLVDASICKMFWSTTNFGNNVCSLLGSLLNVTKLNLSCIRLSEKHSDNSTNVPTFHKLTTLCFDACDLDKNLDILLSFLEKAPHLEKAILQNCKIPNNSRKRKIMARANRTLISPEHENVTVLAFQYFKLIKIAYKNDNIKDPYADDDGDRLSALPDCLLHTVMSFLSSRQAVQTCVLSRRWRGLWLSMPCLDIDGDEYRPAMANSPAGGGGATITERWERLENFTTSLLFAHNAPFLDRFRLHLPNFQRITATQQHHGRQMERWILRGFRYRPAALEIAVGVAAVAFKLPPLGASSASRLKRLHHSGLVLDGGFGECIRSWCPVLEAMELKACIFEDLKEIVSSTIKSLAIVDCRSGHHTDALVCRMDSLVEASISGTRFGSDFDKTTSTLIGSLINVRELNVSWFQPVELKYGESANFQTFHKLTTLNIYECDLGQNLHILLSFLQNTPNLEKVILQNCEISDHSRKRKRTPKANRNQIHSKRRSLITSKSEISKIMKMTYEDDGISDLIELLLRNWRKLEDHTIIITKI</sequence>
<dbReference type="CDD" id="cd22160">
    <property type="entry name" value="F-box_AtFBL13-like"/>
    <property type="match status" value="1"/>
</dbReference>
<dbReference type="Proteomes" id="UP000026961">
    <property type="component" value="Chromosome 4"/>
</dbReference>
<keyword evidence="3" id="KW-1185">Reference proteome</keyword>
<dbReference type="SUPFAM" id="SSF81383">
    <property type="entry name" value="F-box domain"/>
    <property type="match status" value="1"/>
</dbReference>
<dbReference type="InterPro" id="IPR032675">
    <property type="entry name" value="LRR_dom_sf"/>
</dbReference>
<dbReference type="InterPro" id="IPR036047">
    <property type="entry name" value="F-box-like_dom_sf"/>
</dbReference>
<dbReference type="SUPFAM" id="SSF52047">
    <property type="entry name" value="RNI-like"/>
    <property type="match status" value="2"/>
</dbReference>
<reference evidence="2" key="2">
    <citation type="submission" date="2018-05" db="EMBL/GenBank/DDBJ databases">
        <title>OgluRS3 (Oryza glumaepatula Reference Sequence Version 3).</title>
        <authorList>
            <person name="Zhang J."/>
            <person name="Kudrna D."/>
            <person name="Lee S."/>
            <person name="Talag J."/>
            <person name="Welchert J."/>
            <person name="Wing R.A."/>
        </authorList>
    </citation>
    <scope>NUCLEOTIDE SEQUENCE [LARGE SCALE GENOMIC DNA]</scope>
</reference>
<dbReference type="InterPro" id="IPR053781">
    <property type="entry name" value="F-box_AtFBL13-like"/>
</dbReference>
<dbReference type="Pfam" id="PF00646">
    <property type="entry name" value="F-box"/>
    <property type="match status" value="1"/>
</dbReference>
<dbReference type="Gene3D" id="3.80.10.10">
    <property type="entry name" value="Ribonuclease Inhibitor"/>
    <property type="match status" value="1"/>
</dbReference>
<reference evidence="2" key="1">
    <citation type="submission" date="2015-04" db="UniProtKB">
        <authorList>
            <consortium name="EnsemblPlants"/>
        </authorList>
    </citation>
    <scope>IDENTIFICATION</scope>
</reference>
<evidence type="ECO:0000259" key="1">
    <source>
        <dbReference type="Pfam" id="PF00646"/>
    </source>
</evidence>
<protein>
    <recommendedName>
        <fullName evidence="1">F-box domain-containing protein</fullName>
    </recommendedName>
</protein>
<proteinExistence type="predicted"/>
<dbReference type="eggNOG" id="ENOG502SU4B">
    <property type="taxonomic scope" value="Eukaryota"/>
</dbReference>
<dbReference type="InterPro" id="IPR001810">
    <property type="entry name" value="F-box_dom"/>
</dbReference>
<dbReference type="Gramene" id="OGLUM04G03520.1">
    <property type="protein sequence ID" value="OGLUM04G03520.1"/>
    <property type="gene ID" value="OGLUM04G03520"/>
</dbReference>
<dbReference type="PANTHER" id="PTHR34223">
    <property type="entry name" value="OS11G0201299 PROTEIN"/>
    <property type="match status" value="1"/>
</dbReference>
<accession>A0A0D9ZHH4</accession>
<evidence type="ECO:0000313" key="2">
    <source>
        <dbReference type="EnsemblPlants" id="OGLUM04G03520.1"/>
    </source>
</evidence>
<dbReference type="HOGENOM" id="CLU_456657_0_0_1"/>
<dbReference type="InterPro" id="IPR053197">
    <property type="entry name" value="F-box_SCFL_complex_component"/>
</dbReference>
<name>A0A0D9ZHH4_9ORYZ</name>
<dbReference type="EnsemblPlants" id="OGLUM04G03520.1">
    <property type="protein sequence ID" value="OGLUM04G03520.1"/>
    <property type="gene ID" value="OGLUM04G03520"/>
</dbReference>
<feature type="domain" description="F-box" evidence="1">
    <location>
        <begin position="218"/>
        <end position="256"/>
    </location>
</feature>
<evidence type="ECO:0000313" key="3">
    <source>
        <dbReference type="Proteomes" id="UP000026961"/>
    </source>
</evidence>
<dbReference type="PANTHER" id="PTHR34223:SF113">
    <property type="entry name" value="OS04G0207100 PROTEIN"/>
    <property type="match status" value="1"/>
</dbReference>